<dbReference type="GO" id="GO:0005975">
    <property type="term" value="P:carbohydrate metabolic process"/>
    <property type="evidence" value="ECO:0007669"/>
    <property type="project" value="InterPro"/>
</dbReference>
<dbReference type="InterPro" id="IPR036573">
    <property type="entry name" value="CBM_sf_5/12"/>
</dbReference>
<evidence type="ECO:0000313" key="5">
    <source>
        <dbReference type="EMBL" id="VVP47074.1"/>
    </source>
</evidence>
<proteinExistence type="predicted"/>
<dbReference type="Pfam" id="PF00041">
    <property type="entry name" value="fn3"/>
    <property type="match status" value="2"/>
</dbReference>
<dbReference type="EMBL" id="CABVII010000031">
    <property type="protein sequence ID" value="VVP47074.1"/>
    <property type="molecule type" value="Genomic_DNA"/>
</dbReference>
<dbReference type="SUPFAM" id="SSF49265">
    <property type="entry name" value="Fibronectin type III"/>
    <property type="match status" value="1"/>
</dbReference>
<dbReference type="Pfam" id="PF03067">
    <property type="entry name" value="LPMO_10"/>
    <property type="match status" value="1"/>
</dbReference>
<dbReference type="AlphaFoldDB" id="A0A5E7PBW7"/>
<dbReference type="SUPFAM" id="SSF51055">
    <property type="entry name" value="Carbohydrate binding domain"/>
    <property type="match status" value="1"/>
</dbReference>
<dbReference type="Pfam" id="PF02839">
    <property type="entry name" value="CBM_5_12"/>
    <property type="match status" value="1"/>
</dbReference>
<dbReference type="PANTHER" id="PTHR34823:SF1">
    <property type="entry name" value="CHITIN-BINDING TYPE-4 DOMAIN-CONTAINING PROTEIN"/>
    <property type="match status" value="1"/>
</dbReference>
<accession>A0A5E7PBW7</accession>
<keyword evidence="2" id="KW-0378">Hydrolase</keyword>
<dbReference type="RefSeq" id="WP_224790770.1">
    <property type="nucleotide sequence ID" value="NZ_CABVII010000031.1"/>
</dbReference>
<dbReference type="CDD" id="cd00063">
    <property type="entry name" value="FN3"/>
    <property type="match status" value="2"/>
</dbReference>
<evidence type="ECO:0000256" key="1">
    <source>
        <dbReference type="ARBA" id="ARBA00022729"/>
    </source>
</evidence>
<dbReference type="Gene3D" id="2.10.10.20">
    <property type="entry name" value="Carbohydrate-binding module superfamily 5/12"/>
    <property type="match status" value="1"/>
</dbReference>
<dbReference type="Gene3D" id="2.70.50.50">
    <property type="entry name" value="chitin-binding protein cbp21"/>
    <property type="match status" value="1"/>
</dbReference>
<dbReference type="InterPro" id="IPR013783">
    <property type="entry name" value="Ig-like_fold"/>
</dbReference>
<dbReference type="CDD" id="cd21177">
    <property type="entry name" value="LPMO_AA10"/>
    <property type="match status" value="1"/>
</dbReference>
<protein>
    <submittedName>
        <fullName evidence="5">GlcNAc-binding protein A</fullName>
    </submittedName>
</protein>
<dbReference type="Proteomes" id="UP000385207">
    <property type="component" value="Unassembled WGS sequence"/>
</dbReference>
<feature type="region of interest" description="Disordered" evidence="3">
    <location>
        <begin position="292"/>
        <end position="317"/>
    </location>
</feature>
<dbReference type="Gene3D" id="2.60.40.10">
    <property type="entry name" value="Immunoglobulins"/>
    <property type="match status" value="2"/>
</dbReference>
<dbReference type="GO" id="GO:0030246">
    <property type="term" value="F:carbohydrate binding"/>
    <property type="evidence" value="ECO:0007669"/>
    <property type="project" value="InterPro"/>
</dbReference>
<evidence type="ECO:0000313" key="6">
    <source>
        <dbReference type="Proteomes" id="UP000385207"/>
    </source>
</evidence>
<dbReference type="InterPro" id="IPR051024">
    <property type="entry name" value="GlcNAc_Chitin_IntDeg"/>
</dbReference>
<keyword evidence="1" id="KW-0732">Signal</keyword>
<dbReference type="InterPro" id="IPR003610">
    <property type="entry name" value="CBM5/12"/>
</dbReference>
<dbReference type="GO" id="GO:0004553">
    <property type="term" value="F:hydrolase activity, hydrolyzing O-glycosyl compounds"/>
    <property type="evidence" value="ECO:0007669"/>
    <property type="project" value="InterPro"/>
</dbReference>
<dbReference type="SMART" id="SM00060">
    <property type="entry name" value="FN3"/>
    <property type="match status" value="2"/>
</dbReference>
<dbReference type="InterPro" id="IPR003961">
    <property type="entry name" value="FN3_dom"/>
</dbReference>
<sequence length="452" mass="49999">MSQRHSNIASRSNTPRHGHVFSPASRAWFEWEAGRLDEGALNQRESGKFFPHILGGLTDAFAKDDDKSVAPPPDGKIASAGQLTGAQLDAPGSHWTKHDVRSGETLDISWDYSARHKTRRWNYFLTKEGWDPDKVLSRDQFEAAPFYTVQINLQPHWSYGEEMMPPKPTTHPVPLPTREGYHVMLAVWEVANTSMAFYQVVDLNFLPHDGGGERPEPPTGLTAENVTDKQVSLKWNAATGPRPIASYRITRNGALLVQVDAPLLIWSDNSVEPDTQYNYAICAIDDRGTASAPSRPVQVHTLPEGGEGPTAPTDLHSMGSTEHSISLMWGRSVGNAPIVDYLIFRDEKQIKSVSANQTAFEDTGLTPDTEFRYTVKARDVNDRLSSASNVLIVSTQGAGGGHPAWKLNALYETNELVSHNGGIWRCLQKHTSYTADWAPGLESSEVLWVKHP</sequence>
<dbReference type="InterPro" id="IPR004302">
    <property type="entry name" value="Cellulose/chitin-bd_N"/>
</dbReference>
<dbReference type="InterPro" id="IPR014756">
    <property type="entry name" value="Ig_E-set"/>
</dbReference>
<dbReference type="PANTHER" id="PTHR34823">
    <property type="entry name" value="GLCNAC-BINDING PROTEIN A"/>
    <property type="match status" value="1"/>
</dbReference>
<dbReference type="GO" id="GO:0005576">
    <property type="term" value="C:extracellular region"/>
    <property type="evidence" value="ECO:0007669"/>
    <property type="project" value="InterPro"/>
</dbReference>
<evidence type="ECO:0000259" key="4">
    <source>
        <dbReference type="PROSITE" id="PS50853"/>
    </source>
</evidence>
<feature type="domain" description="Fibronectin type-III" evidence="4">
    <location>
        <begin position="311"/>
        <end position="398"/>
    </location>
</feature>
<reference evidence="5 6" key="1">
    <citation type="submission" date="2019-09" db="EMBL/GenBank/DDBJ databases">
        <authorList>
            <person name="Chandra G."/>
            <person name="Truman W A."/>
        </authorList>
    </citation>
    <scope>NUCLEOTIDE SEQUENCE [LARGE SCALE GENOMIC DNA]</scope>
    <source>
        <strain evidence="5">PS862</strain>
    </source>
</reference>
<evidence type="ECO:0000256" key="3">
    <source>
        <dbReference type="SAM" id="MobiDB-lite"/>
    </source>
</evidence>
<gene>
    <name evidence="5" type="primary">gbpA_2</name>
    <name evidence="5" type="ORF">PS862_05188</name>
</gene>
<name>A0A5E7PBW7_PSEFL</name>
<dbReference type="PROSITE" id="PS50853">
    <property type="entry name" value="FN3"/>
    <property type="match status" value="2"/>
</dbReference>
<feature type="domain" description="Fibronectin type-III" evidence="4">
    <location>
        <begin position="217"/>
        <end position="304"/>
    </location>
</feature>
<evidence type="ECO:0000256" key="2">
    <source>
        <dbReference type="ARBA" id="ARBA00022801"/>
    </source>
</evidence>
<dbReference type="SUPFAM" id="SSF81296">
    <property type="entry name" value="E set domains"/>
    <property type="match status" value="1"/>
</dbReference>
<organism evidence="5 6">
    <name type="scientific">Pseudomonas fluorescens</name>
    <dbReference type="NCBI Taxonomy" id="294"/>
    <lineage>
        <taxon>Bacteria</taxon>
        <taxon>Pseudomonadati</taxon>
        <taxon>Pseudomonadota</taxon>
        <taxon>Gammaproteobacteria</taxon>
        <taxon>Pseudomonadales</taxon>
        <taxon>Pseudomonadaceae</taxon>
        <taxon>Pseudomonas</taxon>
    </lineage>
</organism>
<dbReference type="InterPro" id="IPR036116">
    <property type="entry name" value="FN3_sf"/>
</dbReference>
<dbReference type="SMART" id="SM00495">
    <property type="entry name" value="ChtBD3"/>
    <property type="match status" value="1"/>
</dbReference>